<protein>
    <recommendedName>
        <fullName evidence="2">histidine kinase</fullName>
        <ecNumber evidence="2">2.7.13.3</ecNumber>
    </recommendedName>
</protein>
<evidence type="ECO:0000313" key="13">
    <source>
        <dbReference type="Proteomes" id="UP001499895"/>
    </source>
</evidence>
<evidence type="ECO:0000256" key="6">
    <source>
        <dbReference type="ARBA" id="ARBA00022777"/>
    </source>
</evidence>
<dbReference type="CDD" id="cd16917">
    <property type="entry name" value="HATPase_UhpB-NarQ-NarX-like"/>
    <property type="match status" value="1"/>
</dbReference>
<dbReference type="RefSeq" id="WP_344089286.1">
    <property type="nucleotide sequence ID" value="NZ_BAAAHB010000016.1"/>
</dbReference>
<dbReference type="Pfam" id="PF07730">
    <property type="entry name" value="HisKA_3"/>
    <property type="match status" value="1"/>
</dbReference>
<proteinExistence type="predicted"/>
<dbReference type="EC" id="2.7.13.3" evidence="2"/>
<keyword evidence="4" id="KW-0808">Transferase</keyword>
<dbReference type="Gene3D" id="1.20.5.1930">
    <property type="match status" value="1"/>
</dbReference>
<name>A0ABP3JML9_9ACTN</name>
<feature type="transmembrane region" description="Helical" evidence="9">
    <location>
        <begin position="118"/>
        <end position="135"/>
    </location>
</feature>
<keyword evidence="8" id="KW-0902">Two-component regulatory system</keyword>
<accession>A0ABP3JML9</accession>
<reference evidence="13" key="1">
    <citation type="journal article" date="2019" name="Int. J. Syst. Evol. Microbiol.">
        <title>The Global Catalogue of Microorganisms (GCM) 10K type strain sequencing project: providing services to taxonomists for standard genome sequencing and annotation.</title>
        <authorList>
            <consortium name="The Broad Institute Genomics Platform"/>
            <consortium name="The Broad Institute Genome Sequencing Center for Infectious Disease"/>
            <person name="Wu L."/>
            <person name="Ma J."/>
        </authorList>
    </citation>
    <scope>NUCLEOTIDE SEQUENCE [LARGE SCALE GENOMIC DNA]</scope>
    <source>
        <strain evidence="13">JCM 10649</strain>
    </source>
</reference>
<dbReference type="InterPro" id="IPR036890">
    <property type="entry name" value="HATPase_C_sf"/>
</dbReference>
<dbReference type="SUPFAM" id="SSF55874">
    <property type="entry name" value="ATPase domain of HSP90 chaperone/DNA topoisomerase II/histidine kinase"/>
    <property type="match status" value="1"/>
</dbReference>
<dbReference type="Gene3D" id="3.30.565.10">
    <property type="entry name" value="Histidine kinase-like ATPase, C-terminal domain"/>
    <property type="match status" value="1"/>
</dbReference>
<feature type="domain" description="Signal transduction histidine kinase subgroup 3 dimerisation and phosphoacceptor" evidence="11">
    <location>
        <begin position="179"/>
        <end position="244"/>
    </location>
</feature>
<keyword evidence="9" id="KW-0812">Transmembrane</keyword>
<dbReference type="PANTHER" id="PTHR24421">
    <property type="entry name" value="NITRATE/NITRITE SENSOR PROTEIN NARX-RELATED"/>
    <property type="match status" value="1"/>
</dbReference>
<evidence type="ECO:0000256" key="8">
    <source>
        <dbReference type="ARBA" id="ARBA00023012"/>
    </source>
</evidence>
<evidence type="ECO:0000259" key="11">
    <source>
        <dbReference type="Pfam" id="PF07730"/>
    </source>
</evidence>
<keyword evidence="5" id="KW-0547">Nucleotide-binding</keyword>
<evidence type="ECO:0000256" key="4">
    <source>
        <dbReference type="ARBA" id="ARBA00022679"/>
    </source>
</evidence>
<keyword evidence="3" id="KW-0597">Phosphoprotein</keyword>
<dbReference type="Pfam" id="PF02518">
    <property type="entry name" value="HATPase_c"/>
    <property type="match status" value="1"/>
</dbReference>
<dbReference type="InterPro" id="IPR050482">
    <property type="entry name" value="Sensor_HK_TwoCompSys"/>
</dbReference>
<evidence type="ECO:0000256" key="1">
    <source>
        <dbReference type="ARBA" id="ARBA00000085"/>
    </source>
</evidence>
<dbReference type="InterPro" id="IPR003594">
    <property type="entry name" value="HATPase_dom"/>
</dbReference>
<feature type="transmembrane region" description="Helical" evidence="9">
    <location>
        <begin position="20"/>
        <end position="38"/>
    </location>
</feature>
<evidence type="ECO:0000313" key="12">
    <source>
        <dbReference type="EMBL" id="GAA0458702.1"/>
    </source>
</evidence>
<evidence type="ECO:0000256" key="5">
    <source>
        <dbReference type="ARBA" id="ARBA00022741"/>
    </source>
</evidence>
<dbReference type="InterPro" id="IPR011712">
    <property type="entry name" value="Sig_transdc_His_kin_sub3_dim/P"/>
</dbReference>
<keyword evidence="9" id="KW-1133">Transmembrane helix</keyword>
<evidence type="ECO:0000256" key="9">
    <source>
        <dbReference type="SAM" id="Phobius"/>
    </source>
</evidence>
<organism evidence="12 13">
    <name type="scientific">Streptomyces stramineus</name>
    <dbReference type="NCBI Taxonomy" id="173861"/>
    <lineage>
        <taxon>Bacteria</taxon>
        <taxon>Bacillati</taxon>
        <taxon>Actinomycetota</taxon>
        <taxon>Actinomycetes</taxon>
        <taxon>Kitasatosporales</taxon>
        <taxon>Streptomycetaceae</taxon>
        <taxon>Streptomyces</taxon>
    </lineage>
</organism>
<sequence>MNRLAGWAARHPRRATAAKAAFAVALLCLVGFEGISLARRPSQPHAVVLASGVAVCLCAVPYSWIPLTVRATAAVAVSWTTSVVLMAGPHPSVVWGMGEDIALLVLLTAVIQRSPTRVAAVLGPLLAVACLAAPVRDLHPGRFTAVFGTLTAVVTAYSLLLRTQAGQRVRDMAAVRTAERLELARELHDLVAHHVTGIVVQAQAARFTALDGEAAAAAFARIETSAGESLQAMRRLVGILREGDAETEPVAGLPEVRALADSFARTGPPVVLYIEQGMENWIPGEVAAGVHRVVREALTNIRKHAADATAVRIGVRGVPAGVELRIADDGKNAATLSDRARGGGFGLVGLSERAKAMGGLLRAGPAPEGGWEVTALFPVDRPRTA</sequence>
<feature type="domain" description="Histidine kinase/HSP90-like ATPase" evidence="10">
    <location>
        <begin position="288"/>
        <end position="380"/>
    </location>
</feature>
<keyword evidence="6" id="KW-0418">Kinase</keyword>
<evidence type="ECO:0000259" key="10">
    <source>
        <dbReference type="Pfam" id="PF02518"/>
    </source>
</evidence>
<dbReference type="PANTHER" id="PTHR24421:SF10">
    <property type="entry name" value="NITRATE_NITRITE SENSOR PROTEIN NARQ"/>
    <property type="match status" value="1"/>
</dbReference>
<evidence type="ECO:0000256" key="7">
    <source>
        <dbReference type="ARBA" id="ARBA00022840"/>
    </source>
</evidence>
<gene>
    <name evidence="12" type="ORF">GCM10009544_21570</name>
</gene>
<dbReference type="EMBL" id="BAAAHB010000016">
    <property type="protein sequence ID" value="GAA0458702.1"/>
    <property type="molecule type" value="Genomic_DNA"/>
</dbReference>
<keyword evidence="7" id="KW-0067">ATP-binding</keyword>
<evidence type="ECO:0000256" key="2">
    <source>
        <dbReference type="ARBA" id="ARBA00012438"/>
    </source>
</evidence>
<feature type="transmembrane region" description="Helical" evidence="9">
    <location>
        <begin position="141"/>
        <end position="160"/>
    </location>
</feature>
<keyword evidence="13" id="KW-1185">Reference proteome</keyword>
<feature type="transmembrane region" description="Helical" evidence="9">
    <location>
        <begin position="44"/>
        <end position="62"/>
    </location>
</feature>
<evidence type="ECO:0000256" key="3">
    <source>
        <dbReference type="ARBA" id="ARBA00022553"/>
    </source>
</evidence>
<dbReference type="Proteomes" id="UP001499895">
    <property type="component" value="Unassembled WGS sequence"/>
</dbReference>
<comment type="caution">
    <text evidence="12">The sequence shown here is derived from an EMBL/GenBank/DDBJ whole genome shotgun (WGS) entry which is preliminary data.</text>
</comment>
<keyword evidence="9" id="KW-0472">Membrane</keyword>
<comment type="catalytic activity">
    <reaction evidence="1">
        <text>ATP + protein L-histidine = ADP + protein N-phospho-L-histidine.</text>
        <dbReference type="EC" id="2.7.13.3"/>
    </reaction>
</comment>